<dbReference type="EMBL" id="BK001908">
    <property type="protein sequence ID" value="DAA02754.1"/>
    <property type="molecule type" value="Genomic_DNA"/>
</dbReference>
<dbReference type="AlphaFoldDB" id="Q6ILV8"/>
<organism evidence="2">
    <name type="scientific">Drosophila melanogaster</name>
    <name type="common">Fruit fly</name>
    <dbReference type="NCBI Taxonomy" id="7227"/>
    <lineage>
        <taxon>Eukaryota</taxon>
        <taxon>Metazoa</taxon>
        <taxon>Ecdysozoa</taxon>
        <taxon>Arthropoda</taxon>
        <taxon>Hexapoda</taxon>
        <taxon>Insecta</taxon>
        <taxon>Pterygota</taxon>
        <taxon>Neoptera</taxon>
        <taxon>Endopterygota</taxon>
        <taxon>Diptera</taxon>
        <taxon>Brachycera</taxon>
        <taxon>Muscomorpha</taxon>
        <taxon>Ephydroidea</taxon>
        <taxon>Drosophilidae</taxon>
        <taxon>Drosophila</taxon>
        <taxon>Sophophora</taxon>
    </lineage>
</organism>
<protein>
    <submittedName>
        <fullName evidence="2">HDC08265</fullName>
    </submittedName>
</protein>
<reference evidence="2" key="1">
    <citation type="journal article" date="2003" name="Genome Biol.">
        <title>An integrated gene annotation and transcriptional profiling approach towards the full gene content of the Drosophila genome.</title>
        <authorList>
            <person name="Hild M."/>
            <person name="Beckmann B."/>
            <person name="Haas S.A."/>
            <person name="Koch B."/>
            <person name="Solovyev V."/>
            <person name="Busold C."/>
            <person name="Fellenberg K."/>
            <person name="Boutros M."/>
            <person name="Vingron M."/>
            <person name="Sauer F."/>
            <person name="Hoheisel J.D."/>
            <person name="Paro R."/>
        </authorList>
    </citation>
    <scope>NUCLEOTIDE SEQUENCE</scope>
</reference>
<gene>
    <name evidence="2" type="ORF">HDC08265</name>
</gene>
<feature type="region of interest" description="Disordered" evidence="1">
    <location>
        <begin position="156"/>
        <end position="175"/>
    </location>
</feature>
<feature type="region of interest" description="Disordered" evidence="1">
    <location>
        <begin position="105"/>
        <end position="129"/>
    </location>
</feature>
<evidence type="ECO:0000313" key="2">
    <source>
        <dbReference type="EMBL" id="DAA02754.1"/>
    </source>
</evidence>
<evidence type="ECO:0000256" key="1">
    <source>
        <dbReference type="SAM" id="MobiDB-lite"/>
    </source>
</evidence>
<sequence length="175" mass="19072">MGEMLLRLLLLLQPKNWVIRRGGSFTQQPLEGQLCRSNCSRLLHQSVWQVTSRSFVNDANAAVAACSKVSFKRSVVLPSMASSGPSSKCVQQDVRPCHRHRHSSSSVVHWVGKQSPPPPPRECESESQDFHSQGALMANMDGIHTERAVELGHDFSGCGRTHRLSDGSGIGNGSA</sequence>
<accession>Q6ILV8</accession>
<proteinExistence type="predicted"/>
<name>Q6ILV8_DROME</name>